<dbReference type="CDD" id="cd00609">
    <property type="entry name" value="AAT_like"/>
    <property type="match status" value="1"/>
</dbReference>
<keyword evidence="3" id="KW-0032">Aminotransferase</keyword>
<keyword evidence="3" id="KW-0808">Transferase</keyword>
<evidence type="ECO:0000259" key="2">
    <source>
        <dbReference type="Pfam" id="PF00155"/>
    </source>
</evidence>
<name>A0A2S9YE29_9BACT</name>
<dbReference type="InterPro" id="IPR004839">
    <property type="entry name" value="Aminotransferase_I/II_large"/>
</dbReference>
<sequence length="415" mass="45404">MSPDAPSPHQLSARGQRLVSSSPLAPYILEHFTHGDDAWHPSERPDGYIGLCVAENRSMWDLLVPQLASYRDVPARVLGYDAMVGAQPFREQLAAFMGRTFLGRAVEPEQLAVLAGAGAVLEQLFYALADPGEGVLVPTPSYAGFWSDLETRDELRIVPVHCTSAEGFRLTTQALDRALASAPCPVKALLFTTPNNPLGRVYGREELLEVLDWAERVGVHVVFDEVYALSVFGPRPFVSAASLRPSLGQLVHLVWAFSKDFGASGLRCGVLLSENEGVLQAVDALAYWAACSGDTQYLLGQLIADTAFVDPYLRQMRARLGQAYARVTAALDRHQIPHLPAEAGFFLICDLRAKLDEQSWAGEARLWRRIVDEARVNLTPGSACRIVEPGFFRLCYASEAPAAVTEAIDRIGRLS</sequence>
<accession>A0A2S9YE29</accession>
<evidence type="ECO:0000256" key="1">
    <source>
        <dbReference type="ARBA" id="ARBA00022898"/>
    </source>
</evidence>
<dbReference type="EC" id="2.6.1.1" evidence="3"/>
<dbReference type="RefSeq" id="WP_181197524.1">
    <property type="nucleotide sequence ID" value="NZ_PVNK01000091.1"/>
</dbReference>
<comment type="caution">
    <text evidence="3">The sequence shown here is derived from an EMBL/GenBank/DDBJ whole genome shotgun (WGS) entry which is preliminary data.</text>
</comment>
<dbReference type="AlphaFoldDB" id="A0A2S9YE29"/>
<dbReference type="PANTHER" id="PTHR43795">
    <property type="entry name" value="BIFUNCTIONAL ASPARTATE AMINOTRANSFERASE AND GLUTAMATE/ASPARTATE-PREPHENATE AMINOTRANSFERASE-RELATED"/>
    <property type="match status" value="1"/>
</dbReference>
<dbReference type="EMBL" id="PVNK01000091">
    <property type="protein sequence ID" value="PRQ03369.1"/>
    <property type="molecule type" value="Genomic_DNA"/>
</dbReference>
<dbReference type="InterPro" id="IPR015422">
    <property type="entry name" value="PyrdxlP-dep_Trfase_small"/>
</dbReference>
<dbReference type="InterPro" id="IPR015421">
    <property type="entry name" value="PyrdxlP-dep_Trfase_major"/>
</dbReference>
<dbReference type="Proteomes" id="UP000237968">
    <property type="component" value="Unassembled WGS sequence"/>
</dbReference>
<dbReference type="GO" id="GO:0030170">
    <property type="term" value="F:pyridoxal phosphate binding"/>
    <property type="evidence" value="ECO:0007669"/>
    <property type="project" value="InterPro"/>
</dbReference>
<dbReference type="Gene3D" id="3.90.1150.10">
    <property type="entry name" value="Aspartate Aminotransferase, domain 1"/>
    <property type="match status" value="1"/>
</dbReference>
<dbReference type="PRINTS" id="PR00753">
    <property type="entry name" value="ACCSYNTHASE"/>
</dbReference>
<keyword evidence="4" id="KW-1185">Reference proteome</keyword>
<gene>
    <name evidence="3" type="primary">aspC_1</name>
    <name evidence="3" type="ORF">ENSA5_16770</name>
</gene>
<organism evidence="3 4">
    <name type="scientific">Enhygromyxa salina</name>
    <dbReference type="NCBI Taxonomy" id="215803"/>
    <lineage>
        <taxon>Bacteria</taxon>
        <taxon>Pseudomonadati</taxon>
        <taxon>Myxococcota</taxon>
        <taxon>Polyangia</taxon>
        <taxon>Nannocystales</taxon>
        <taxon>Nannocystaceae</taxon>
        <taxon>Enhygromyxa</taxon>
    </lineage>
</organism>
<proteinExistence type="predicted"/>
<dbReference type="InterPro" id="IPR015424">
    <property type="entry name" value="PyrdxlP-dep_Trfase"/>
</dbReference>
<evidence type="ECO:0000313" key="4">
    <source>
        <dbReference type="Proteomes" id="UP000237968"/>
    </source>
</evidence>
<protein>
    <submittedName>
        <fullName evidence="3">Aspartate aminotransferase</fullName>
        <ecNumber evidence="3">2.6.1.1</ecNumber>
    </submittedName>
</protein>
<dbReference type="GO" id="GO:0004069">
    <property type="term" value="F:L-aspartate:2-oxoglutarate aminotransferase activity"/>
    <property type="evidence" value="ECO:0007669"/>
    <property type="project" value="UniProtKB-EC"/>
</dbReference>
<keyword evidence="1" id="KW-0663">Pyridoxal phosphate</keyword>
<dbReference type="PANTHER" id="PTHR43795:SF39">
    <property type="entry name" value="AMINOTRANSFERASE CLASS I_CLASSII DOMAIN-CONTAINING PROTEIN"/>
    <property type="match status" value="1"/>
</dbReference>
<reference evidence="3 4" key="1">
    <citation type="submission" date="2018-03" db="EMBL/GenBank/DDBJ databases">
        <title>Draft Genome Sequences of the Obligatory Marine Myxobacteria Enhygromyxa salina SWB005.</title>
        <authorList>
            <person name="Poehlein A."/>
            <person name="Moghaddam J.A."/>
            <person name="Harms H."/>
            <person name="Alanjari M."/>
            <person name="Koenig G.M."/>
            <person name="Daniel R."/>
            <person name="Schaeberle T.F."/>
        </authorList>
    </citation>
    <scope>NUCLEOTIDE SEQUENCE [LARGE SCALE GENOMIC DNA]</scope>
    <source>
        <strain evidence="3 4">SWB005</strain>
    </source>
</reference>
<dbReference type="Gene3D" id="3.40.640.10">
    <property type="entry name" value="Type I PLP-dependent aspartate aminotransferase-like (Major domain)"/>
    <property type="match status" value="1"/>
</dbReference>
<dbReference type="GO" id="GO:0006520">
    <property type="term" value="P:amino acid metabolic process"/>
    <property type="evidence" value="ECO:0007669"/>
    <property type="project" value="TreeGrafter"/>
</dbReference>
<dbReference type="SUPFAM" id="SSF53383">
    <property type="entry name" value="PLP-dependent transferases"/>
    <property type="match status" value="1"/>
</dbReference>
<dbReference type="Pfam" id="PF00155">
    <property type="entry name" value="Aminotran_1_2"/>
    <property type="match status" value="1"/>
</dbReference>
<evidence type="ECO:0000313" key="3">
    <source>
        <dbReference type="EMBL" id="PRQ03369.1"/>
    </source>
</evidence>
<dbReference type="InterPro" id="IPR050478">
    <property type="entry name" value="Ethylene_sulfur-biosynth"/>
</dbReference>
<feature type="domain" description="Aminotransferase class I/classII large" evidence="2">
    <location>
        <begin position="77"/>
        <end position="411"/>
    </location>
</feature>